<organism evidence="2 3">
    <name type="scientific">Rhizorhabdus dicambivorans</name>
    <dbReference type="NCBI Taxonomy" id="1850238"/>
    <lineage>
        <taxon>Bacteria</taxon>
        <taxon>Pseudomonadati</taxon>
        <taxon>Pseudomonadota</taxon>
        <taxon>Alphaproteobacteria</taxon>
        <taxon>Sphingomonadales</taxon>
        <taxon>Sphingomonadaceae</taxon>
        <taxon>Rhizorhabdus</taxon>
    </lineage>
</organism>
<feature type="transmembrane region" description="Helical" evidence="1">
    <location>
        <begin position="131"/>
        <end position="152"/>
    </location>
</feature>
<feature type="transmembrane region" description="Helical" evidence="1">
    <location>
        <begin position="290"/>
        <end position="311"/>
    </location>
</feature>
<keyword evidence="1" id="KW-0472">Membrane</keyword>
<dbReference type="Pfam" id="PF13593">
    <property type="entry name" value="SBF_like"/>
    <property type="match status" value="1"/>
</dbReference>
<sequence>MEMRRLIPDPFIIALLSAVGLAVFLPARAGFAGIVDEITTAAIVLLFFLHGVHLPRQAVMSSLVHWRLHSAILAATFVIFPLLGLALSKLLGPLLPAPLWLGVLFLCVLPSTVQSSIAFTSIAKGNIPGAVAAATLSNLAGIVLTPLLASLLLKSQGPGFSLSSVSKIFSELLLPFIVGQVMRIWLAEWATRRKKLLSLTDRSTILLAVYSAFSGVIVSGMLHGLAWSTLGSLIAICALLLALILLITLFGSRSLGFDRADEIAIVFCGSKKTLASGIPMARVLFAGPTLGAVVVPLMLFHQLQLMVCAWLSRRYARSTAASAAAPPTAFAKV</sequence>
<feature type="transmembrane region" description="Helical" evidence="1">
    <location>
        <begin position="68"/>
        <end position="87"/>
    </location>
</feature>
<dbReference type="OrthoDB" id="9792271at2"/>
<comment type="caution">
    <text evidence="2">The sequence shown here is derived from an EMBL/GenBank/DDBJ whole genome shotgun (WGS) entry which is preliminary data.</text>
</comment>
<feature type="transmembrane region" description="Helical" evidence="1">
    <location>
        <begin position="232"/>
        <end position="251"/>
    </location>
</feature>
<keyword evidence="3" id="KW-1185">Reference proteome</keyword>
<evidence type="ECO:0000313" key="2">
    <source>
        <dbReference type="EMBL" id="PCE39661.1"/>
    </source>
</evidence>
<dbReference type="PANTHER" id="PTHR18640:SF5">
    <property type="entry name" value="SODIUM_BILE ACID COTRANSPORTER 7"/>
    <property type="match status" value="1"/>
</dbReference>
<feature type="transmembrane region" description="Helical" evidence="1">
    <location>
        <begin position="99"/>
        <end position="119"/>
    </location>
</feature>
<proteinExistence type="predicted"/>
<dbReference type="InterPro" id="IPR038770">
    <property type="entry name" value="Na+/solute_symporter_sf"/>
</dbReference>
<dbReference type="KEGG" id="rdi:CMV14_16030"/>
<dbReference type="PANTHER" id="PTHR18640">
    <property type="entry name" value="SOLUTE CARRIER FAMILY 10 MEMBER 7"/>
    <property type="match status" value="1"/>
</dbReference>
<keyword evidence="1" id="KW-0812">Transmembrane</keyword>
<accession>A0A2A4FQI7</accession>
<gene>
    <name evidence="2" type="ORF">COO09_24385</name>
</gene>
<dbReference type="EMBL" id="NWUF01000055">
    <property type="protein sequence ID" value="PCE39661.1"/>
    <property type="molecule type" value="Genomic_DNA"/>
</dbReference>
<feature type="transmembrane region" description="Helical" evidence="1">
    <location>
        <begin position="203"/>
        <end position="226"/>
    </location>
</feature>
<feature type="transmembrane region" description="Helical" evidence="1">
    <location>
        <begin position="172"/>
        <end position="191"/>
    </location>
</feature>
<dbReference type="Proteomes" id="UP000218934">
    <property type="component" value="Unassembled WGS sequence"/>
</dbReference>
<evidence type="ECO:0000256" key="1">
    <source>
        <dbReference type="SAM" id="Phobius"/>
    </source>
</evidence>
<keyword evidence="1" id="KW-1133">Transmembrane helix</keyword>
<dbReference type="GO" id="GO:0005886">
    <property type="term" value="C:plasma membrane"/>
    <property type="evidence" value="ECO:0007669"/>
    <property type="project" value="TreeGrafter"/>
</dbReference>
<dbReference type="Gene3D" id="1.20.1530.20">
    <property type="match status" value="1"/>
</dbReference>
<dbReference type="PIRSF" id="PIRSF026166">
    <property type="entry name" value="UCP026166"/>
    <property type="match status" value="1"/>
</dbReference>
<protein>
    <submittedName>
        <fullName evidence="2">Bile acid:sodium symporter</fullName>
    </submittedName>
</protein>
<name>A0A2A4FQI7_9SPHN</name>
<dbReference type="AlphaFoldDB" id="A0A2A4FQI7"/>
<dbReference type="InterPro" id="IPR016833">
    <property type="entry name" value="Put_Na-Bile_cotransptr"/>
</dbReference>
<feature type="transmembrane region" description="Helical" evidence="1">
    <location>
        <begin position="39"/>
        <end position="56"/>
    </location>
</feature>
<reference evidence="2 3" key="1">
    <citation type="submission" date="2017-09" db="EMBL/GenBank/DDBJ databases">
        <title>The Catabolism of 3,6-Dichlorosalicylic acid is Initiated by the Cytochrome P450 Monooxygenase DsmABC in Rhizorhabdus dicambivorans Ndbn-20.</title>
        <authorList>
            <person name="Na L."/>
        </authorList>
    </citation>
    <scope>NUCLEOTIDE SEQUENCE [LARGE SCALE GENOMIC DNA]</scope>
    <source>
        <strain evidence="2 3">Ndbn-20m</strain>
    </source>
</reference>
<evidence type="ECO:0000313" key="3">
    <source>
        <dbReference type="Proteomes" id="UP000218934"/>
    </source>
</evidence>